<organism evidence="1 2">
    <name type="scientific">Rugamonas rubra</name>
    <dbReference type="NCBI Taxonomy" id="758825"/>
    <lineage>
        <taxon>Bacteria</taxon>
        <taxon>Pseudomonadati</taxon>
        <taxon>Pseudomonadota</taxon>
        <taxon>Betaproteobacteria</taxon>
        <taxon>Burkholderiales</taxon>
        <taxon>Oxalobacteraceae</taxon>
        <taxon>Telluria group</taxon>
        <taxon>Rugamonas</taxon>
    </lineage>
</organism>
<keyword evidence="2" id="KW-1185">Reference proteome</keyword>
<name>A0A1I4S1G9_9BURK</name>
<dbReference type="RefSeq" id="WP_093390026.1">
    <property type="nucleotide sequence ID" value="NZ_FOTW01000024.1"/>
</dbReference>
<dbReference type="InterPro" id="IPR018841">
    <property type="entry name" value="DUF2442"/>
</dbReference>
<dbReference type="Proteomes" id="UP000199470">
    <property type="component" value="Unassembled WGS sequence"/>
</dbReference>
<dbReference type="Gene3D" id="3.30.2020.40">
    <property type="entry name" value="Uncharacterised protein PF10387, DUF2442"/>
    <property type="match status" value="1"/>
</dbReference>
<dbReference type="EMBL" id="FOTW01000024">
    <property type="protein sequence ID" value="SFM58347.1"/>
    <property type="molecule type" value="Genomic_DNA"/>
</dbReference>
<gene>
    <name evidence="1" type="ORF">SAMN02982985_04584</name>
</gene>
<dbReference type="OrthoDB" id="9807561at2"/>
<dbReference type="Pfam" id="PF10387">
    <property type="entry name" value="DUF2442"/>
    <property type="match status" value="1"/>
</dbReference>
<accession>A0A1I4S1G9</accession>
<dbReference type="STRING" id="758825.SAMN02982985_04584"/>
<protein>
    <recommendedName>
        <fullName evidence="3">DUF2442 domain-containing protein</fullName>
    </recommendedName>
</protein>
<sequence length="88" mass="9643">MIEPLALKLTFDQQAMWVHLADGRTLGVPLSFFPRLQRAKSEQLADYVISGGGTGLHWDALDEDISVQHLMFGYGDQTAGRGGLARQA</sequence>
<dbReference type="AlphaFoldDB" id="A0A1I4S1G9"/>
<proteinExistence type="predicted"/>
<reference evidence="1 2" key="1">
    <citation type="submission" date="2016-10" db="EMBL/GenBank/DDBJ databases">
        <authorList>
            <person name="de Groot N.N."/>
        </authorList>
    </citation>
    <scope>NUCLEOTIDE SEQUENCE [LARGE SCALE GENOMIC DNA]</scope>
    <source>
        <strain evidence="1 2">ATCC 43154</strain>
    </source>
</reference>
<evidence type="ECO:0000313" key="1">
    <source>
        <dbReference type="EMBL" id="SFM58347.1"/>
    </source>
</evidence>
<evidence type="ECO:0000313" key="2">
    <source>
        <dbReference type="Proteomes" id="UP000199470"/>
    </source>
</evidence>
<evidence type="ECO:0008006" key="3">
    <source>
        <dbReference type="Google" id="ProtNLM"/>
    </source>
</evidence>